<gene>
    <name evidence="2" type="ORF">BCR36DRAFT_355730</name>
</gene>
<sequence length="478" mass="56237">MESLISCIETNKKTTFPYGPINSYQLMPVSYIKSLFFAWTFLVIIMNRNNWKRPVLILLIVHWIFRSTGDCLNQFMYLLIKDPTFKINKLNEKAYMIGTALANVFWSTGEIIGDWYPLVRTKAIINNKKKIRFIYVTCLLYNMTKVCSILFYFIAIPRQVNLPDPADDKLYTLQWWIIVALIQIASFIYDLSIIICLKQNLFSQLNFFKERNNSFIERFKRISEFRIFISMFVTILYLPILITIIIVYVNLLYSNEKIGINEIDYFSVDQIRRALIDVNFVLMYIDQVLLICYVGRRSKPRKSYRKYSLKSKDHSSISFPSFSNTNLLSSSKSVNENLSHHSYHSYHEYHSNGNGYEEEPPLPVNSISSIVETYCKPVNNFYKDTQSSATHQSTNENKYNKYNLNPNYYENENNNKYNYYNNYINYYNTATNDYYMSGNSNHSSSNNNNNSSYKNPSLYPSGCRSKVSNIKIFSYSNY</sequence>
<evidence type="ECO:0000313" key="3">
    <source>
        <dbReference type="Proteomes" id="UP000193719"/>
    </source>
</evidence>
<feature type="transmembrane region" description="Helical" evidence="1">
    <location>
        <begin position="227"/>
        <end position="254"/>
    </location>
</feature>
<reference evidence="2 3" key="1">
    <citation type="submission" date="2016-08" db="EMBL/GenBank/DDBJ databases">
        <title>Genomes of anaerobic fungi encode conserved fungal cellulosomes for biomass hydrolysis.</title>
        <authorList>
            <consortium name="DOE Joint Genome Institute"/>
            <person name="Haitjema C.H."/>
            <person name="Gilmore S.P."/>
            <person name="Henske J.K."/>
            <person name="Solomon K.V."/>
            <person name="De Groot R."/>
            <person name="Kuo A."/>
            <person name="Mondo S.J."/>
            <person name="Salamov A.A."/>
            <person name="Labutti K."/>
            <person name="Zhao Z."/>
            <person name="Chiniquy J."/>
            <person name="Barry K."/>
            <person name="Brewer H.M."/>
            <person name="Purvine S.O."/>
            <person name="Wright A.T."/>
            <person name="Boxma B."/>
            <person name="Van Alen T."/>
            <person name="Hackstein J.H."/>
            <person name="Baker S.E."/>
            <person name="Grigoriev I.V."/>
            <person name="O'Malley M.A."/>
        </authorList>
    </citation>
    <scope>NUCLEOTIDE SEQUENCE [LARGE SCALE GENOMIC DNA]</scope>
    <source>
        <strain evidence="3">finn</strain>
    </source>
</reference>
<feature type="transmembrane region" description="Helical" evidence="1">
    <location>
        <begin position="26"/>
        <end position="45"/>
    </location>
</feature>
<keyword evidence="3" id="KW-1185">Reference proteome</keyword>
<evidence type="ECO:0000256" key="1">
    <source>
        <dbReference type="SAM" id="Phobius"/>
    </source>
</evidence>
<dbReference type="AlphaFoldDB" id="A0A1Y1V7A2"/>
<name>A0A1Y1V7A2_9FUNG</name>
<feature type="transmembrane region" description="Helical" evidence="1">
    <location>
        <begin position="274"/>
        <end position="295"/>
    </location>
</feature>
<keyword evidence="1" id="KW-0812">Transmembrane</keyword>
<accession>A0A1Y1V7A2</accession>
<evidence type="ECO:0000313" key="2">
    <source>
        <dbReference type="EMBL" id="ORX47647.1"/>
    </source>
</evidence>
<dbReference type="OrthoDB" id="10526847at2759"/>
<comment type="caution">
    <text evidence="2">The sequence shown here is derived from an EMBL/GenBank/DDBJ whole genome shotgun (WGS) entry which is preliminary data.</text>
</comment>
<keyword evidence="1" id="KW-0472">Membrane</keyword>
<proteinExistence type="predicted"/>
<dbReference type="STRING" id="1754191.A0A1Y1V7A2"/>
<reference evidence="2 3" key="2">
    <citation type="submission" date="2016-08" db="EMBL/GenBank/DDBJ databases">
        <title>Pervasive Adenine N6-methylation of Active Genes in Fungi.</title>
        <authorList>
            <consortium name="DOE Joint Genome Institute"/>
            <person name="Mondo S.J."/>
            <person name="Dannebaum R.O."/>
            <person name="Kuo R.C."/>
            <person name="Labutti K."/>
            <person name="Haridas S."/>
            <person name="Kuo A."/>
            <person name="Salamov A."/>
            <person name="Ahrendt S.R."/>
            <person name="Lipzen A."/>
            <person name="Sullivan W."/>
            <person name="Andreopoulos W.B."/>
            <person name="Clum A."/>
            <person name="Lindquist E."/>
            <person name="Daum C."/>
            <person name="Ramamoorthy G.K."/>
            <person name="Gryganskyi A."/>
            <person name="Culley D."/>
            <person name="Magnuson J.K."/>
            <person name="James T.Y."/>
            <person name="O'Malley M.A."/>
            <person name="Stajich J.E."/>
            <person name="Spatafora J.W."/>
            <person name="Visel A."/>
            <person name="Grigoriev I.V."/>
        </authorList>
    </citation>
    <scope>NUCLEOTIDE SEQUENCE [LARGE SCALE GENOMIC DNA]</scope>
    <source>
        <strain evidence="3">finn</strain>
    </source>
</reference>
<dbReference type="EMBL" id="MCFH01000030">
    <property type="protein sequence ID" value="ORX47647.1"/>
    <property type="molecule type" value="Genomic_DNA"/>
</dbReference>
<keyword evidence="1" id="KW-1133">Transmembrane helix</keyword>
<dbReference type="Proteomes" id="UP000193719">
    <property type="component" value="Unassembled WGS sequence"/>
</dbReference>
<feature type="transmembrane region" description="Helical" evidence="1">
    <location>
        <begin position="175"/>
        <end position="197"/>
    </location>
</feature>
<feature type="transmembrane region" description="Helical" evidence="1">
    <location>
        <begin position="133"/>
        <end position="155"/>
    </location>
</feature>
<organism evidence="2 3">
    <name type="scientific">Piromyces finnis</name>
    <dbReference type="NCBI Taxonomy" id="1754191"/>
    <lineage>
        <taxon>Eukaryota</taxon>
        <taxon>Fungi</taxon>
        <taxon>Fungi incertae sedis</taxon>
        <taxon>Chytridiomycota</taxon>
        <taxon>Chytridiomycota incertae sedis</taxon>
        <taxon>Neocallimastigomycetes</taxon>
        <taxon>Neocallimastigales</taxon>
        <taxon>Neocallimastigaceae</taxon>
        <taxon>Piromyces</taxon>
    </lineage>
</organism>
<protein>
    <submittedName>
        <fullName evidence="2">Uncharacterized protein</fullName>
    </submittedName>
</protein>